<dbReference type="EMBL" id="UGSZ01000001">
    <property type="protein sequence ID" value="SUB57843.1"/>
    <property type="molecule type" value="Genomic_DNA"/>
</dbReference>
<organism evidence="3 4">
    <name type="scientific">Peptoniphilus lacrimalis</name>
    <dbReference type="NCBI Taxonomy" id="33031"/>
    <lineage>
        <taxon>Bacteria</taxon>
        <taxon>Bacillati</taxon>
        <taxon>Bacillota</taxon>
        <taxon>Tissierellia</taxon>
        <taxon>Tissierellales</taxon>
        <taxon>Peptoniphilaceae</taxon>
        <taxon>Peptoniphilus</taxon>
    </lineage>
</organism>
<dbReference type="GO" id="GO:0022857">
    <property type="term" value="F:transmembrane transporter activity"/>
    <property type="evidence" value="ECO:0007669"/>
    <property type="project" value="InterPro"/>
</dbReference>
<evidence type="ECO:0000313" key="3">
    <source>
        <dbReference type="EMBL" id="SUB57843.1"/>
    </source>
</evidence>
<evidence type="ECO:0000256" key="1">
    <source>
        <dbReference type="SAM" id="SignalP"/>
    </source>
</evidence>
<proteinExistence type="predicted"/>
<dbReference type="STRING" id="1122949.GCA_000378725_01307"/>
<protein>
    <submittedName>
        <fullName evidence="3">Osmoprotectant-binding protein</fullName>
    </submittedName>
</protein>
<feature type="domain" description="ABC-type glycine betaine transport system substrate-binding" evidence="2">
    <location>
        <begin position="30"/>
        <end position="295"/>
    </location>
</feature>
<name>A0A379C6G6_9FIRM</name>
<dbReference type="SUPFAM" id="SSF53850">
    <property type="entry name" value="Periplasmic binding protein-like II"/>
    <property type="match status" value="1"/>
</dbReference>
<dbReference type="Proteomes" id="UP000255517">
    <property type="component" value="Unassembled WGS sequence"/>
</dbReference>
<reference evidence="3 4" key="1">
    <citation type="submission" date="2018-06" db="EMBL/GenBank/DDBJ databases">
        <authorList>
            <consortium name="Pathogen Informatics"/>
            <person name="Doyle S."/>
        </authorList>
    </citation>
    <scope>NUCLEOTIDE SEQUENCE [LARGE SCALE GENOMIC DNA]</scope>
    <source>
        <strain evidence="3 4">NCTC13149</strain>
    </source>
</reference>
<gene>
    <name evidence="3" type="primary">opuCC</name>
    <name evidence="3" type="ORF">NCTC13149_01703</name>
</gene>
<dbReference type="Gene3D" id="3.40.190.120">
    <property type="entry name" value="Osmoprotection protein (prox), domain 2"/>
    <property type="match status" value="1"/>
</dbReference>
<dbReference type="CDD" id="cd13608">
    <property type="entry name" value="PBP2_OpuCC_like"/>
    <property type="match status" value="1"/>
</dbReference>
<dbReference type="RefSeq" id="WP_009345813.1">
    <property type="nucleotide sequence ID" value="NZ_CAMUOS010000009.1"/>
</dbReference>
<keyword evidence="1" id="KW-0732">Signal</keyword>
<evidence type="ECO:0000259" key="2">
    <source>
        <dbReference type="Pfam" id="PF04069"/>
    </source>
</evidence>
<evidence type="ECO:0000313" key="4">
    <source>
        <dbReference type="Proteomes" id="UP000255517"/>
    </source>
</evidence>
<dbReference type="InterPro" id="IPR007210">
    <property type="entry name" value="ABC_Gly_betaine_transp_sub-bd"/>
</dbReference>
<dbReference type="Pfam" id="PF04069">
    <property type="entry name" value="OpuAC"/>
    <property type="match status" value="1"/>
</dbReference>
<dbReference type="Gene3D" id="3.40.190.10">
    <property type="entry name" value="Periplasmic binding protein-like II"/>
    <property type="match status" value="1"/>
</dbReference>
<accession>A0A379C6G6</accession>
<feature type="chain" id="PRO_5038741801" evidence="1">
    <location>
        <begin position="22"/>
        <end position="304"/>
    </location>
</feature>
<feature type="signal peptide" evidence="1">
    <location>
        <begin position="1"/>
        <end position="21"/>
    </location>
</feature>
<dbReference type="OrthoDB" id="9801163at2"/>
<dbReference type="AlphaFoldDB" id="A0A379C6G6"/>
<dbReference type="PROSITE" id="PS51257">
    <property type="entry name" value="PROKAR_LIPOPROTEIN"/>
    <property type="match status" value="1"/>
</dbReference>
<sequence>MKKLRKLLGLVLIFLTSCSLPGIGMDTNNDVIVATGSTTERQILGNIVAQMIRHYTDLNVGIISNLGSTTLINVAMIKGDLNVSGGMYTGTSLTGELGMKPIKDPEKALKTVQVEYLKRYNRKWYPSFGFANTYAFMVKKDLAQKYDLKKVSDLEKIKDQIKVGVDTGWINRPGDGYKGFQEIYGFSFNKLYPMEISLVYTALAENEMDVVLGYSTDGRINTYGLILLEDDKRLFPPYDCSPVATIKILEKHKELDRILLKLENSIDSETMQKLNRISDEDLVEPETLAKKFLEEHNYFEEDKK</sequence>
<dbReference type="GO" id="GO:0043190">
    <property type="term" value="C:ATP-binding cassette (ABC) transporter complex"/>
    <property type="evidence" value="ECO:0007669"/>
    <property type="project" value="InterPro"/>
</dbReference>